<organism evidence="6 7">
    <name type="scientific">Eilatimonas milleporae</name>
    <dbReference type="NCBI Taxonomy" id="911205"/>
    <lineage>
        <taxon>Bacteria</taxon>
        <taxon>Pseudomonadati</taxon>
        <taxon>Pseudomonadota</taxon>
        <taxon>Alphaproteobacteria</taxon>
        <taxon>Kordiimonadales</taxon>
        <taxon>Kordiimonadaceae</taxon>
        <taxon>Eilatimonas</taxon>
    </lineage>
</organism>
<dbReference type="InterPro" id="IPR036291">
    <property type="entry name" value="NAD(P)-bd_dom_sf"/>
</dbReference>
<dbReference type="InterPro" id="IPR001732">
    <property type="entry name" value="UDP-Glc/GDP-Man_DH_N"/>
</dbReference>
<dbReference type="OrthoDB" id="9803238at2"/>
<dbReference type="Pfam" id="PF00984">
    <property type="entry name" value="UDPG_MGDP_dh"/>
    <property type="match status" value="1"/>
</dbReference>
<dbReference type="Proteomes" id="UP000271227">
    <property type="component" value="Unassembled WGS sequence"/>
</dbReference>
<accession>A0A3M0C4J4</accession>
<dbReference type="NCBIfam" id="TIGR03026">
    <property type="entry name" value="NDP-sugDHase"/>
    <property type="match status" value="1"/>
</dbReference>
<dbReference type="SUPFAM" id="SSF48179">
    <property type="entry name" value="6-phosphogluconate dehydrogenase C-terminal domain-like"/>
    <property type="match status" value="1"/>
</dbReference>
<dbReference type="SUPFAM" id="SSF52413">
    <property type="entry name" value="UDP-glucose/GDP-mannose dehydrogenase C-terminal domain"/>
    <property type="match status" value="1"/>
</dbReference>
<dbReference type="InParanoid" id="A0A3M0C4J4"/>
<dbReference type="RefSeq" id="WP_147453554.1">
    <property type="nucleotide sequence ID" value="NZ_REFR01000012.1"/>
</dbReference>
<feature type="domain" description="UDP-glucose/GDP-mannose dehydrogenase C-terminal" evidence="5">
    <location>
        <begin position="321"/>
        <end position="426"/>
    </location>
</feature>
<dbReference type="InterPro" id="IPR014027">
    <property type="entry name" value="UDP-Glc/GDP-Man_DH_C"/>
</dbReference>
<gene>
    <name evidence="6" type="ORF">BXY39_2335</name>
</gene>
<comment type="caution">
    <text evidence="6">The sequence shown here is derived from an EMBL/GenBank/DDBJ whole genome shotgun (WGS) entry which is preliminary data.</text>
</comment>
<proteinExistence type="inferred from homology"/>
<reference evidence="6 7" key="1">
    <citation type="submission" date="2018-10" db="EMBL/GenBank/DDBJ databases">
        <title>Genomic Encyclopedia of Archaeal and Bacterial Type Strains, Phase II (KMG-II): from individual species to whole genera.</title>
        <authorList>
            <person name="Goeker M."/>
        </authorList>
    </citation>
    <scope>NUCLEOTIDE SEQUENCE [LARGE SCALE GENOMIC DNA]</scope>
    <source>
        <strain evidence="6 7">DSM 25217</strain>
    </source>
</reference>
<dbReference type="Pfam" id="PF03720">
    <property type="entry name" value="UDPG_MGDP_dh_C"/>
    <property type="match status" value="1"/>
</dbReference>
<keyword evidence="3" id="KW-0520">NAD</keyword>
<dbReference type="Pfam" id="PF03721">
    <property type="entry name" value="UDPG_MGDP_dh_N"/>
    <property type="match status" value="1"/>
</dbReference>
<keyword evidence="7" id="KW-1185">Reference proteome</keyword>
<dbReference type="InterPro" id="IPR014026">
    <property type="entry name" value="UDP-Glc/GDP-Man_DH_dimer"/>
</dbReference>
<name>A0A3M0C4J4_9PROT</name>
<comment type="similarity">
    <text evidence="1 4">Belongs to the UDP-glucose/GDP-mannose dehydrogenase family.</text>
</comment>
<dbReference type="PIRSF" id="PIRSF500136">
    <property type="entry name" value="UDP_ManNAc_DH"/>
    <property type="match status" value="1"/>
</dbReference>
<dbReference type="AlphaFoldDB" id="A0A3M0C4J4"/>
<dbReference type="Gene3D" id="3.40.50.720">
    <property type="entry name" value="NAD(P)-binding Rossmann-like Domain"/>
    <property type="match status" value="2"/>
</dbReference>
<sequence length="463" mass="48844">MGPQKTIDAEEIVVIGLGHVGLPLAAALAGAGHRVLGIDVDRDHLADIHAGSIRIHEPGLTDLIAEGLASGRLRTAAAIPASLCVRIYIVTVGTPVHEDKSCSLDALRDAVREIARRMRPDDLVILRSTVKPGVARSLVVPMLERTGKTFGFAVCPERIVEGQALRELHTIPQIIGAADPASALRAETLFASLGVDIVHVPDVESAEMVKLINNMARDLNFALTNEIAAICDTLALDASAVIHAAVHGYKRTDLPSVGLVGGPCLSKDTYIFQSAFAGTGFEPQLTWVARQINEAMPKRGAAAIAGLLTPRFHSAGMVRVALLGLAFKGRPATADVRGTMAVPFMSALQSRLPGAVFIGFDAEVRDGDIRALGVEPASSIEQAVDGAALTVILNNHERFDRLDLDALAGRMVAGGVIYDFWPCTDRAGPLAGAVDYVAYGEGSQLQNTVFARTDDGGQSQIGN</sequence>
<evidence type="ECO:0000256" key="1">
    <source>
        <dbReference type="ARBA" id="ARBA00006601"/>
    </source>
</evidence>
<dbReference type="GO" id="GO:0051287">
    <property type="term" value="F:NAD binding"/>
    <property type="evidence" value="ECO:0007669"/>
    <property type="project" value="InterPro"/>
</dbReference>
<dbReference type="InterPro" id="IPR036220">
    <property type="entry name" value="UDP-Glc/GDP-Man_DH_C_sf"/>
</dbReference>
<dbReference type="PANTHER" id="PTHR43491:SF2">
    <property type="entry name" value="UDP-N-ACETYL-D-MANNOSAMINE DEHYDROGENASE"/>
    <property type="match status" value="1"/>
</dbReference>
<protein>
    <submittedName>
        <fullName evidence="6">UDP-N-acetyl-D-mannosaminuronic acid dehydrogenase</fullName>
    </submittedName>
</protein>
<evidence type="ECO:0000313" key="7">
    <source>
        <dbReference type="Proteomes" id="UP000271227"/>
    </source>
</evidence>
<evidence type="ECO:0000259" key="5">
    <source>
        <dbReference type="SMART" id="SM00984"/>
    </source>
</evidence>
<dbReference type="SUPFAM" id="SSF51735">
    <property type="entry name" value="NAD(P)-binding Rossmann-fold domains"/>
    <property type="match status" value="1"/>
</dbReference>
<dbReference type="GO" id="GO:0000271">
    <property type="term" value="P:polysaccharide biosynthetic process"/>
    <property type="evidence" value="ECO:0007669"/>
    <property type="project" value="InterPro"/>
</dbReference>
<evidence type="ECO:0000313" key="6">
    <source>
        <dbReference type="EMBL" id="RMB04771.1"/>
    </source>
</evidence>
<dbReference type="EMBL" id="REFR01000012">
    <property type="protein sequence ID" value="RMB04771.1"/>
    <property type="molecule type" value="Genomic_DNA"/>
</dbReference>
<keyword evidence="2" id="KW-0560">Oxidoreductase</keyword>
<evidence type="ECO:0000256" key="3">
    <source>
        <dbReference type="ARBA" id="ARBA00023027"/>
    </source>
</evidence>
<evidence type="ECO:0000256" key="4">
    <source>
        <dbReference type="PIRNR" id="PIRNR000124"/>
    </source>
</evidence>
<dbReference type="SMART" id="SM00984">
    <property type="entry name" value="UDPG_MGDP_dh_C"/>
    <property type="match status" value="1"/>
</dbReference>
<dbReference type="PIRSF" id="PIRSF000124">
    <property type="entry name" value="UDPglc_GDPman_dh"/>
    <property type="match status" value="1"/>
</dbReference>
<dbReference type="GO" id="GO:0016628">
    <property type="term" value="F:oxidoreductase activity, acting on the CH-CH group of donors, NAD or NADP as acceptor"/>
    <property type="evidence" value="ECO:0007669"/>
    <property type="project" value="InterPro"/>
</dbReference>
<dbReference type="PANTHER" id="PTHR43491">
    <property type="entry name" value="UDP-N-ACETYL-D-MANNOSAMINE DEHYDROGENASE"/>
    <property type="match status" value="1"/>
</dbReference>
<dbReference type="InterPro" id="IPR008927">
    <property type="entry name" value="6-PGluconate_DH-like_C_sf"/>
</dbReference>
<dbReference type="InterPro" id="IPR028359">
    <property type="entry name" value="UDP_ManNAc/GlcNAc_DH"/>
</dbReference>
<evidence type="ECO:0000256" key="2">
    <source>
        <dbReference type="ARBA" id="ARBA00023002"/>
    </source>
</evidence>
<dbReference type="GO" id="GO:0016616">
    <property type="term" value="F:oxidoreductase activity, acting on the CH-OH group of donors, NAD or NADP as acceptor"/>
    <property type="evidence" value="ECO:0007669"/>
    <property type="project" value="InterPro"/>
</dbReference>
<dbReference type="InterPro" id="IPR017476">
    <property type="entry name" value="UDP-Glc/GDP-Man"/>
</dbReference>